<gene>
    <name evidence="3" type="ORF">B296_00045012</name>
</gene>
<evidence type="ECO:0000256" key="1">
    <source>
        <dbReference type="SAM" id="Phobius"/>
    </source>
</evidence>
<feature type="non-terminal residue" evidence="3">
    <location>
        <position position="1"/>
    </location>
</feature>
<proteinExistence type="predicted"/>
<sequence length="174" mass="20380">KTLASGLTLKLRRHQLACCLVRHRLLLGLLLFEQIRPARDPERMARYQVDGKVVQGVDLLKRRHWAWRLDVWPFAILYSIWLFAVAPSIDFTDALIVLGGLALLHILVLLFTAWSVDFRCFVQFSKNKREKKKREKKNLEWSPMLLFAHAICRRWAKNRLRDSSPVGDFFSPRG</sequence>
<feature type="transmembrane region" description="Helical" evidence="1">
    <location>
        <begin position="71"/>
        <end position="89"/>
    </location>
</feature>
<feature type="domain" description="P5A-ATPase transmembrane helical hairpin" evidence="2">
    <location>
        <begin position="63"/>
        <end position="128"/>
    </location>
</feature>
<dbReference type="AlphaFoldDB" id="A0A426XUH2"/>
<dbReference type="Proteomes" id="UP000287651">
    <property type="component" value="Unassembled WGS sequence"/>
</dbReference>
<name>A0A426XUH2_ENSVE</name>
<keyword evidence="1" id="KW-0472">Membrane</keyword>
<keyword evidence="1" id="KW-0812">Transmembrane</keyword>
<comment type="caution">
    <text evidence="3">The sequence shown here is derived from an EMBL/GenBank/DDBJ whole genome shotgun (WGS) entry which is preliminary data.</text>
</comment>
<dbReference type="InterPro" id="IPR057255">
    <property type="entry name" value="2TM_P5A-ATPase"/>
</dbReference>
<dbReference type="Pfam" id="PF23143">
    <property type="entry name" value="2TM_P5A-ATPase"/>
    <property type="match status" value="1"/>
</dbReference>
<keyword evidence="1" id="KW-1133">Transmembrane helix</keyword>
<evidence type="ECO:0000259" key="2">
    <source>
        <dbReference type="Pfam" id="PF23143"/>
    </source>
</evidence>
<organism evidence="3 4">
    <name type="scientific">Ensete ventricosum</name>
    <name type="common">Abyssinian banana</name>
    <name type="synonym">Musa ensete</name>
    <dbReference type="NCBI Taxonomy" id="4639"/>
    <lineage>
        <taxon>Eukaryota</taxon>
        <taxon>Viridiplantae</taxon>
        <taxon>Streptophyta</taxon>
        <taxon>Embryophyta</taxon>
        <taxon>Tracheophyta</taxon>
        <taxon>Spermatophyta</taxon>
        <taxon>Magnoliopsida</taxon>
        <taxon>Liliopsida</taxon>
        <taxon>Zingiberales</taxon>
        <taxon>Musaceae</taxon>
        <taxon>Ensete</taxon>
    </lineage>
</organism>
<evidence type="ECO:0000313" key="3">
    <source>
        <dbReference type="EMBL" id="RRT43130.1"/>
    </source>
</evidence>
<feature type="transmembrane region" description="Helical" evidence="1">
    <location>
        <begin position="95"/>
        <end position="118"/>
    </location>
</feature>
<reference evidence="3 4" key="1">
    <citation type="journal article" date="2014" name="Agronomy (Basel)">
        <title>A Draft Genome Sequence for Ensete ventricosum, the Drought-Tolerant Tree Against Hunger.</title>
        <authorList>
            <person name="Harrison J."/>
            <person name="Moore K.A."/>
            <person name="Paszkiewicz K."/>
            <person name="Jones T."/>
            <person name="Grant M."/>
            <person name="Ambacheew D."/>
            <person name="Muzemil S."/>
            <person name="Studholme D.J."/>
        </authorList>
    </citation>
    <scope>NUCLEOTIDE SEQUENCE [LARGE SCALE GENOMIC DNA]</scope>
</reference>
<protein>
    <recommendedName>
        <fullName evidence="2">P5A-ATPase transmembrane helical hairpin domain-containing protein</fullName>
    </recommendedName>
</protein>
<evidence type="ECO:0000313" key="4">
    <source>
        <dbReference type="Proteomes" id="UP000287651"/>
    </source>
</evidence>
<dbReference type="EMBL" id="AMZH03017342">
    <property type="protein sequence ID" value="RRT43130.1"/>
    <property type="molecule type" value="Genomic_DNA"/>
</dbReference>
<accession>A0A426XUH2</accession>